<name>A0ABW3DJT4_9BACL</name>
<keyword evidence="2" id="KW-1185">Reference proteome</keyword>
<comment type="caution">
    <text evidence="1">The sequence shown here is derived from an EMBL/GenBank/DDBJ whole genome shotgun (WGS) entry which is preliminary data.</text>
</comment>
<organism evidence="1 2">
    <name type="scientific">Paenibacillus residui</name>
    <dbReference type="NCBI Taxonomy" id="629724"/>
    <lineage>
        <taxon>Bacteria</taxon>
        <taxon>Bacillati</taxon>
        <taxon>Bacillota</taxon>
        <taxon>Bacilli</taxon>
        <taxon>Bacillales</taxon>
        <taxon>Paenibacillaceae</taxon>
        <taxon>Paenibacillus</taxon>
    </lineage>
</organism>
<protein>
    <submittedName>
        <fullName evidence="1">Uncharacterized protein</fullName>
    </submittedName>
</protein>
<dbReference type="Proteomes" id="UP001597120">
    <property type="component" value="Unassembled WGS sequence"/>
</dbReference>
<evidence type="ECO:0000313" key="2">
    <source>
        <dbReference type="Proteomes" id="UP001597120"/>
    </source>
</evidence>
<dbReference type="RefSeq" id="WP_144940987.1">
    <property type="nucleotide sequence ID" value="NZ_JBHTIU010000108.1"/>
</dbReference>
<sequence>MAAKGNNEVKQSLAELTRIYKPKDPAKFVKTFMRKYRVSGGYEEELTSLVRMELSKINC</sequence>
<accession>A0ABW3DJT4</accession>
<reference evidence="2" key="1">
    <citation type="journal article" date="2019" name="Int. J. Syst. Evol. Microbiol.">
        <title>The Global Catalogue of Microorganisms (GCM) 10K type strain sequencing project: providing services to taxonomists for standard genome sequencing and annotation.</title>
        <authorList>
            <consortium name="The Broad Institute Genomics Platform"/>
            <consortium name="The Broad Institute Genome Sequencing Center for Infectious Disease"/>
            <person name="Wu L."/>
            <person name="Ma J."/>
        </authorList>
    </citation>
    <scope>NUCLEOTIDE SEQUENCE [LARGE SCALE GENOMIC DNA]</scope>
    <source>
        <strain evidence="2">CCUG 57263</strain>
    </source>
</reference>
<proteinExistence type="predicted"/>
<dbReference type="EMBL" id="JBHTIU010000108">
    <property type="protein sequence ID" value="MFD0872435.1"/>
    <property type="molecule type" value="Genomic_DNA"/>
</dbReference>
<gene>
    <name evidence="1" type="ORF">ACFQ03_25260</name>
</gene>
<evidence type="ECO:0000313" key="1">
    <source>
        <dbReference type="EMBL" id="MFD0872435.1"/>
    </source>
</evidence>